<feature type="region of interest" description="Disordered" evidence="2">
    <location>
        <begin position="1"/>
        <end position="55"/>
    </location>
</feature>
<feature type="compositionally biased region" description="Basic and acidic residues" evidence="2">
    <location>
        <begin position="733"/>
        <end position="743"/>
    </location>
</feature>
<feature type="region of interest" description="Disordered" evidence="2">
    <location>
        <begin position="697"/>
        <end position="767"/>
    </location>
</feature>
<evidence type="ECO:0000313" key="4">
    <source>
        <dbReference type="Proteomes" id="UP001217918"/>
    </source>
</evidence>
<sequence>MPIPNALDDDEFPIRTPATAMATTTITTTDDDEFPMRQPGAGYASPVPLDGPETADEVHVDADRDLDLDVAAAVAPTMSTPKGSPDRPRPRPDGEERQARQAKVPHVGVVTPPPDVDLGPAPAPATTPASALTSHPPPSPPSSQAPPNRRTSPPRVPTPAPTLAARRTHPLLPSGGSARYSLASDAPTTAGTLQTRELPLRQKSTLRRALGRLFGRNRKKNRASQDTGANLSGSSGPVASAQHRSEPPPNRTQEAEPKRSASLPLTEFDRPLRSHSIGPDDMIAIESARNSLQTDFLTPRRRAATTTAGRPSAPQWAAGLTPRPASTHARAAASDPPGHEDPSEIGRAITSDSDQAPRRRSRSLSGMRDLLGTRAEPRRRSDEIRYWRESYDSGLLSPTTPLSSSSPRQAQEKQGAAGLAGDASQSAESPAKPVPPRTPPQLFHFGPISSDMIGMKIIHPASLDARVRNVEARSHRLERVVTQLCQSAVPSCQPSLPEPSIRLVQGDQGDQGDQADPRGGPAAMPLPPAAAAAAAAAGPRWSRHGSSGDTSPASLGGTETIMASLHPPSSSATYLQSLAAAAAPQELPPGDDRPASDATLRSPGPDADPLAALRLQLDGERAARRALEVQVQKLADRLNALSTTLYAMAGGPSKTRSQERLGPGTGAAAVQGQPQPQQQGLLSRALKTLSVFAAEEAHGRPGGDDEAELTDGFPTPRAEPVRRYASGAFGEKPGGHGRDHDDDSHDDDDDDDGHDAESAEDPLAHTKAARALSLSQLTLGKGVRVRV</sequence>
<feature type="compositionally biased region" description="Low complexity" evidence="2">
    <location>
        <begin position="304"/>
        <end position="314"/>
    </location>
</feature>
<dbReference type="EMBL" id="JAQQPM010000006">
    <property type="protein sequence ID" value="KAK2073041.1"/>
    <property type="molecule type" value="Genomic_DNA"/>
</dbReference>
<feature type="region of interest" description="Disordered" evidence="2">
    <location>
        <begin position="489"/>
        <end position="569"/>
    </location>
</feature>
<reference evidence="3" key="1">
    <citation type="journal article" date="2023" name="Mol. Plant Microbe Interact.">
        <title>Elucidating the Obligate Nature and Biological Capacity of an Invasive Fungal Corn Pathogen.</title>
        <authorList>
            <person name="MacCready J.S."/>
            <person name="Roggenkamp E.M."/>
            <person name="Gdanetz K."/>
            <person name="Chilvers M.I."/>
        </authorList>
    </citation>
    <scope>NUCLEOTIDE SEQUENCE</scope>
    <source>
        <strain evidence="3">PM02</strain>
    </source>
</reference>
<proteinExistence type="predicted"/>
<feature type="compositionally biased region" description="Low complexity" evidence="2">
    <location>
        <begin position="16"/>
        <end position="28"/>
    </location>
</feature>
<feature type="region of interest" description="Disordered" evidence="2">
    <location>
        <begin position="649"/>
        <end position="680"/>
    </location>
</feature>
<feature type="compositionally biased region" description="Basic residues" evidence="2">
    <location>
        <begin position="204"/>
        <end position="222"/>
    </location>
</feature>
<dbReference type="Proteomes" id="UP001217918">
    <property type="component" value="Unassembled WGS sequence"/>
</dbReference>
<feature type="compositionally biased region" description="Pro residues" evidence="2">
    <location>
        <begin position="111"/>
        <end position="125"/>
    </location>
</feature>
<feature type="region of interest" description="Disordered" evidence="2">
    <location>
        <begin position="583"/>
        <end position="609"/>
    </location>
</feature>
<feature type="coiled-coil region" evidence="1">
    <location>
        <begin position="610"/>
        <end position="644"/>
    </location>
</feature>
<feature type="compositionally biased region" description="Low complexity" evidence="2">
    <location>
        <begin position="395"/>
        <end position="407"/>
    </location>
</feature>
<keyword evidence="1" id="KW-0175">Coiled coil</keyword>
<feature type="compositionally biased region" description="Polar residues" evidence="2">
    <location>
        <begin position="186"/>
        <end position="195"/>
    </location>
</feature>
<dbReference type="AlphaFoldDB" id="A0AAD9I891"/>
<evidence type="ECO:0000256" key="1">
    <source>
        <dbReference type="SAM" id="Coils"/>
    </source>
</evidence>
<comment type="caution">
    <text evidence="3">The sequence shown here is derived from an EMBL/GenBank/DDBJ whole genome shotgun (WGS) entry which is preliminary data.</text>
</comment>
<feature type="region of interest" description="Disordered" evidence="2">
    <location>
        <begin position="70"/>
        <end position="278"/>
    </location>
</feature>
<keyword evidence="4" id="KW-1185">Reference proteome</keyword>
<feature type="compositionally biased region" description="Pro residues" evidence="2">
    <location>
        <begin position="135"/>
        <end position="144"/>
    </location>
</feature>
<feature type="compositionally biased region" description="Low complexity" evidence="2">
    <location>
        <begin position="666"/>
        <end position="680"/>
    </location>
</feature>
<feature type="compositionally biased region" description="Polar residues" evidence="2">
    <location>
        <begin position="544"/>
        <end position="553"/>
    </location>
</feature>
<gene>
    <name evidence="3" type="ORF">P8C59_007351</name>
</gene>
<evidence type="ECO:0000256" key="2">
    <source>
        <dbReference type="SAM" id="MobiDB-lite"/>
    </source>
</evidence>
<feature type="compositionally biased region" description="Basic and acidic residues" evidence="2">
    <location>
        <begin position="84"/>
        <end position="99"/>
    </location>
</feature>
<organism evidence="3 4">
    <name type="scientific">Phyllachora maydis</name>
    <dbReference type="NCBI Taxonomy" id="1825666"/>
    <lineage>
        <taxon>Eukaryota</taxon>
        <taxon>Fungi</taxon>
        <taxon>Dikarya</taxon>
        <taxon>Ascomycota</taxon>
        <taxon>Pezizomycotina</taxon>
        <taxon>Sordariomycetes</taxon>
        <taxon>Sordariomycetidae</taxon>
        <taxon>Phyllachorales</taxon>
        <taxon>Phyllachoraceae</taxon>
        <taxon>Phyllachora</taxon>
    </lineage>
</organism>
<feature type="compositionally biased region" description="Low complexity" evidence="2">
    <location>
        <begin position="505"/>
        <end position="539"/>
    </location>
</feature>
<name>A0AAD9I891_9PEZI</name>
<feature type="region of interest" description="Disordered" evidence="2">
    <location>
        <begin position="394"/>
        <end position="438"/>
    </location>
</feature>
<accession>A0AAD9I891</accession>
<feature type="compositionally biased region" description="Acidic residues" evidence="2">
    <location>
        <begin position="744"/>
        <end position="760"/>
    </location>
</feature>
<evidence type="ECO:0000313" key="3">
    <source>
        <dbReference type="EMBL" id="KAK2073041.1"/>
    </source>
</evidence>
<feature type="compositionally biased region" description="Polar residues" evidence="2">
    <location>
        <begin position="224"/>
        <end position="237"/>
    </location>
</feature>
<protein>
    <submittedName>
        <fullName evidence="3">Uncharacterized protein</fullName>
    </submittedName>
</protein>
<feature type="region of interest" description="Disordered" evidence="2">
    <location>
        <begin position="294"/>
        <end position="379"/>
    </location>
</feature>